<protein>
    <submittedName>
        <fullName evidence="1">Uncharacterized protein</fullName>
    </submittedName>
</protein>
<dbReference type="EMBL" id="CM004402">
    <property type="protein sequence ID" value="OAY26622.1"/>
    <property type="molecule type" value="Genomic_DNA"/>
</dbReference>
<dbReference type="AlphaFoldDB" id="A0A2C9UA84"/>
<gene>
    <name evidence="1" type="ORF">MANES_16G061700</name>
</gene>
<sequence length="88" mass="9327">MKKNSASGFSLSLGLSLFKQGTIFNSGFHPSPPSAKNVVAAAAAVGGFSTSTVSSYNSASKVYGSPKTKDYNKIKRFCLDENFRIVIV</sequence>
<reference evidence="1" key="1">
    <citation type="submission" date="2016-02" db="EMBL/GenBank/DDBJ databases">
        <title>WGS assembly of Manihot esculenta.</title>
        <authorList>
            <person name="Bredeson J.V."/>
            <person name="Prochnik S.E."/>
            <person name="Lyons J.B."/>
            <person name="Schmutz J."/>
            <person name="Grimwood J."/>
            <person name="Vrebalov J."/>
            <person name="Bart R.S."/>
            <person name="Amuge T."/>
            <person name="Ferguson M.E."/>
            <person name="Green R."/>
            <person name="Putnam N."/>
            <person name="Stites J."/>
            <person name="Rounsley S."/>
            <person name="Rokhsar D.S."/>
        </authorList>
    </citation>
    <scope>NUCLEOTIDE SEQUENCE [LARGE SCALE GENOMIC DNA]</scope>
    <source>
        <tissue evidence="1">Leaf</tissue>
    </source>
</reference>
<accession>A0A2C9UA84</accession>
<proteinExistence type="predicted"/>
<evidence type="ECO:0000313" key="1">
    <source>
        <dbReference type="EMBL" id="OAY26622.1"/>
    </source>
</evidence>
<organism evidence="1">
    <name type="scientific">Manihot esculenta</name>
    <name type="common">Cassava</name>
    <name type="synonym">Jatropha manihot</name>
    <dbReference type="NCBI Taxonomy" id="3983"/>
    <lineage>
        <taxon>Eukaryota</taxon>
        <taxon>Viridiplantae</taxon>
        <taxon>Streptophyta</taxon>
        <taxon>Embryophyta</taxon>
        <taxon>Tracheophyta</taxon>
        <taxon>Spermatophyta</taxon>
        <taxon>Magnoliopsida</taxon>
        <taxon>eudicotyledons</taxon>
        <taxon>Gunneridae</taxon>
        <taxon>Pentapetalae</taxon>
        <taxon>rosids</taxon>
        <taxon>fabids</taxon>
        <taxon>Malpighiales</taxon>
        <taxon>Euphorbiaceae</taxon>
        <taxon>Crotonoideae</taxon>
        <taxon>Manihoteae</taxon>
        <taxon>Manihot</taxon>
    </lineage>
</organism>
<name>A0A2C9UA84_MANES</name>